<evidence type="ECO:0000256" key="1">
    <source>
        <dbReference type="SAM" id="Coils"/>
    </source>
</evidence>
<name>A0A915I1Z4_ROMCU</name>
<protein>
    <submittedName>
        <fullName evidence="4">Uncharacterized protein</fullName>
    </submittedName>
</protein>
<sequence length="175" mass="20467">MEIVETKREKQPKVEKLTKQIKEMEEKIEMLEKEKYGKVAIELAKQLENANAEEEETSEESFVEVISEIGIWKKETDNTDPRRRFWEVIDRKKAHDILEVEKKLETKVVYWVKHAYNRSAASKRKTESENTKVGNGTSMVMPPPQRPPSAANPDYISRLKWDTEIGQPGRDHSRQ</sequence>
<evidence type="ECO:0000256" key="2">
    <source>
        <dbReference type="SAM" id="MobiDB-lite"/>
    </source>
</evidence>
<reference evidence="4" key="1">
    <citation type="submission" date="2022-11" db="UniProtKB">
        <authorList>
            <consortium name="WormBaseParasite"/>
        </authorList>
    </citation>
    <scope>IDENTIFICATION</scope>
</reference>
<accession>A0A915I1Z4</accession>
<keyword evidence="1" id="KW-0175">Coiled coil</keyword>
<feature type="coiled-coil region" evidence="1">
    <location>
        <begin position="7"/>
        <end position="60"/>
    </location>
</feature>
<keyword evidence="3" id="KW-1185">Reference proteome</keyword>
<organism evidence="3 4">
    <name type="scientific">Romanomermis culicivorax</name>
    <name type="common">Nematode worm</name>
    <dbReference type="NCBI Taxonomy" id="13658"/>
    <lineage>
        <taxon>Eukaryota</taxon>
        <taxon>Metazoa</taxon>
        <taxon>Ecdysozoa</taxon>
        <taxon>Nematoda</taxon>
        <taxon>Enoplea</taxon>
        <taxon>Dorylaimia</taxon>
        <taxon>Mermithida</taxon>
        <taxon>Mermithoidea</taxon>
        <taxon>Mermithidae</taxon>
        <taxon>Romanomermis</taxon>
    </lineage>
</organism>
<dbReference type="AlphaFoldDB" id="A0A915I1Z4"/>
<dbReference type="Proteomes" id="UP000887565">
    <property type="component" value="Unplaced"/>
</dbReference>
<feature type="region of interest" description="Disordered" evidence="2">
    <location>
        <begin position="119"/>
        <end position="154"/>
    </location>
</feature>
<evidence type="ECO:0000313" key="3">
    <source>
        <dbReference type="Proteomes" id="UP000887565"/>
    </source>
</evidence>
<proteinExistence type="predicted"/>
<dbReference type="WBParaSite" id="nRc.2.0.1.t08158-RA">
    <property type="protein sequence ID" value="nRc.2.0.1.t08158-RA"/>
    <property type="gene ID" value="nRc.2.0.1.g08158"/>
</dbReference>
<evidence type="ECO:0000313" key="4">
    <source>
        <dbReference type="WBParaSite" id="nRc.2.0.1.t08158-RA"/>
    </source>
</evidence>